<dbReference type="KEGG" id="slp:Slip_0485"/>
<dbReference type="Gene3D" id="1.10.12.10">
    <property type="entry name" value="Lyase 2-enoyl-coa Hydratase, Chain A, domain 2"/>
    <property type="match status" value="1"/>
</dbReference>
<dbReference type="GO" id="GO:0006635">
    <property type="term" value="P:fatty acid beta-oxidation"/>
    <property type="evidence" value="ECO:0007669"/>
    <property type="project" value="TreeGrafter"/>
</dbReference>
<comment type="subunit">
    <text evidence="3">Homotetramer.</text>
</comment>
<reference evidence="8" key="1">
    <citation type="journal article" date="2010" name="Stand. Genomic Sci.">
        <title>Complete genome sequence of Syntrophothermus lipocalidus type strain (TGB-C1T).</title>
        <authorList>
            <consortium name="US DOE Joint Genome Institute (JGI-PGF)"/>
            <person name="Djao O."/>
            <person name="Zhang X."/>
            <person name="Lucas S."/>
            <person name="Lapidus A."/>
            <person name="Glavina Del Rio T."/>
            <person name="Nolan M."/>
            <person name="Tice H."/>
            <person name="Cheng J."/>
            <person name="Han C."/>
            <person name="Tapia R."/>
            <person name="Goodwin L."/>
            <person name="Pitluck S."/>
            <person name="Liolios K."/>
            <person name="Ivanova N."/>
            <person name="Mavromatis K."/>
            <person name="Mikhailova N."/>
            <person name="Ovchinnikova G."/>
            <person name="Pati A."/>
            <person name="Brambilla E."/>
            <person name="Chen A."/>
            <person name="Palaniappan K."/>
            <person name="Land M."/>
            <person name="Hauser L."/>
            <person name="Chang Y."/>
            <person name="Jeffries C."/>
            <person name="Rohde M."/>
            <person name="Sikorski J."/>
            <person name="Spring S."/>
            <person name="Goker M."/>
            <person name="Detter J."/>
            <person name="Woyke T."/>
            <person name="Bristow J."/>
            <person name="Eisen J."/>
            <person name="Markowitz V."/>
            <person name="Hugenholtz P."/>
            <person name="Kyrpides N."/>
            <person name="Klenk H."/>
        </authorList>
    </citation>
    <scope>NUCLEOTIDE SEQUENCE [LARGE SCALE GENOMIC DNA]</scope>
    <source>
        <strain evidence="8">DSM 12680 / TGB-C1</strain>
    </source>
</reference>
<dbReference type="CDD" id="cd06558">
    <property type="entry name" value="crotonase-like"/>
    <property type="match status" value="1"/>
</dbReference>
<dbReference type="InterPro" id="IPR001753">
    <property type="entry name" value="Enoyl-CoA_hydra/iso"/>
</dbReference>
<dbReference type="InterPro" id="IPR029045">
    <property type="entry name" value="ClpP/crotonase-like_dom_sf"/>
</dbReference>
<keyword evidence="4 7" id="KW-0456">Lyase</keyword>
<evidence type="ECO:0000256" key="2">
    <source>
        <dbReference type="ARBA" id="ARBA00005254"/>
    </source>
</evidence>
<evidence type="ECO:0000256" key="5">
    <source>
        <dbReference type="ARBA" id="ARBA00050624"/>
    </source>
</evidence>
<dbReference type="Gene3D" id="3.90.226.10">
    <property type="entry name" value="2-enoyl-CoA Hydratase, Chain A, domain 1"/>
    <property type="match status" value="1"/>
</dbReference>
<dbReference type="FunFam" id="1.10.12.10:FF:000001">
    <property type="entry name" value="Probable enoyl-CoA hydratase, mitochondrial"/>
    <property type="match status" value="1"/>
</dbReference>
<dbReference type="Pfam" id="PF00378">
    <property type="entry name" value="ECH_1"/>
    <property type="match status" value="1"/>
</dbReference>
<gene>
    <name evidence="7" type="ordered locus">Slip_0485</name>
</gene>
<comment type="pathway">
    <text evidence="1">Lipid metabolism; butanoate metabolism.</text>
</comment>
<comment type="similarity">
    <text evidence="2">Belongs to the enoyl-CoA hydratase/isomerase family.</text>
</comment>
<evidence type="ECO:0000256" key="1">
    <source>
        <dbReference type="ARBA" id="ARBA00005086"/>
    </source>
</evidence>
<dbReference type="PANTHER" id="PTHR11941:SF54">
    <property type="entry name" value="ENOYL-COA HYDRATASE, MITOCHONDRIAL"/>
    <property type="match status" value="1"/>
</dbReference>
<accession>D7CKN4</accession>
<comment type="catalytic activity">
    <reaction evidence="5">
        <text>a short-chain (3S)-3-hydroxyacyl-CoA = a short-chain (2E)-enoyl-CoA + H2O</text>
        <dbReference type="Rhea" id="RHEA:52664"/>
        <dbReference type="ChEBI" id="CHEBI:15377"/>
        <dbReference type="ChEBI" id="CHEBI:87488"/>
        <dbReference type="ChEBI" id="CHEBI:136760"/>
        <dbReference type="EC" id="4.2.1.150"/>
    </reaction>
</comment>
<dbReference type="RefSeq" id="WP_013174671.1">
    <property type="nucleotide sequence ID" value="NC_014220.1"/>
</dbReference>
<protein>
    <recommendedName>
        <fullName evidence="6">short-chain-enoyl-CoA hydratase</fullName>
        <ecNumber evidence="6">4.2.1.150</ecNumber>
    </recommendedName>
</protein>
<keyword evidence="8" id="KW-1185">Reference proteome</keyword>
<evidence type="ECO:0000313" key="8">
    <source>
        <dbReference type="Proteomes" id="UP000000378"/>
    </source>
</evidence>
<dbReference type="FunFam" id="3.90.226.10:FF:000009">
    <property type="entry name" value="Carnitinyl-CoA dehydratase"/>
    <property type="match status" value="1"/>
</dbReference>
<evidence type="ECO:0000256" key="6">
    <source>
        <dbReference type="ARBA" id="ARBA00067035"/>
    </source>
</evidence>
<evidence type="ECO:0000256" key="3">
    <source>
        <dbReference type="ARBA" id="ARBA00011881"/>
    </source>
</evidence>
<dbReference type="SUPFAM" id="SSF52096">
    <property type="entry name" value="ClpP/crotonase"/>
    <property type="match status" value="1"/>
</dbReference>
<dbReference type="GO" id="GO:0018812">
    <property type="term" value="F:3-hydroxyacyl-CoA dehydratase activity"/>
    <property type="evidence" value="ECO:0007669"/>
    <property type="project" value="UniProtKB-EC"/>
</dbReference>
<dbReference type="OrthoDB" id="9775794at2"/>
<dbReference type="STRING" id="643648.Slip_0485"/>
<dbReference type="AlphaFoldDB" id="D7CKN4"/>
<proteinExistence type="inferred from homology"/>
<dbReference type="EMBL" id="CP002048">
    <property type="protein sequence ID" value="ADI01269.1"/>
    <property type="molecule type" value="Genomic_DNA"/>
</dbReference>
<dbReference type="PANTHER" id="PTHR11941">
    <property type="entry name" value="ENOYL-COA HYDRATASE-RELATED"/>
    <property type="match status" value="1"/>
</dbReference>
<organism evidence="7 8">
    <name type="scientific">Syntrophothermus lipocalidus (strain DSM 12680 / TGB-C1)</name>
    <dbReference type="NCBI Taxonomy" id="643648"/>
    <lineage>
        <taxon>Bacteria</taxon>
        <taxon>Bacillati</taxon>
        <taxon>Bacillota</taxon>
        <taxon>Clostridia</taxon>
        <taxon>Eubacteriales</taxon>
        <taxon>Syntrophomonadaceae</taxon>
        <taxon>Syntrophothermus</taxon>
    </lineage>
</organism>
<dbReference type="eggNOG" id="COG1024">
    <property type="taxonomic scope" value="Bacteria"/>
</dbReference>
<dbReference type="Proteomes" id="UP000000378">
    <property type="component" value="Chromosome"/>
</dbReference>
<dbReference type="InterPro" id="IPR014748">
    <property type="entry name" value="Enoyl-CoA_hydra_C"/>
</dbReference>
<reference evidence="7 8" key="2">
    <citation type="journal article" date="2010" name="Stand. Genomic Sci.">
        <title>Complete genome sequence of Syntrophothermus lipocalidus type strain (TGB-C1).</title>
        <authorList>
            <person name="Djao O.D."/>
            <person name="Zhang X."/>
            <person name="Lucas S."/>
            <person name="Lapidus A."/>
            <person name="Del Rio T.G."/>
            <person name="Nolan M."/>
            <person name="Tice H."/>
            <person name="Cheng J.F."/>
            <person name="Han C."/>
            <person name="Tapia R."/>
            <person name="Goodwin L."/>
            <person name="Pitluck S."/>
            <person name="Liolios K."/>
            <person name="Ivanova N."/>
            <person name="Mavromatis K."/>
            <person name="Mikhailova N."/>
            <person name="Ovchinnikova G."/>
            <person name="Pati A."/>
            <person name="Brambilla E."/>
            <person name="Chen A."/>
            <person name="Palaniappan K."/>
            <person name="Land M."/>
            <person name="Hauser L."/>
            <person name="Chang Y.J."/>
            <person name="Jeffries C.D."/>
            <person name="Rohde M."/>
            <person name="Sikorski J."/>
            <person name="Spring S."/>
            <person name="Goker M."/>
            <person name="Detter J.C."/>
            <person name="Woyke T."/>
            <person name="Bristow J."/>
            <person name="Eisen J.A."/>
            <person name="Markowitz V."/>
            <person name="Hugenholtz P."/>
            <person name="Kyrpides N.C."/>
            <person name="Klenk H.P."/>
        </authorList>
    </citation>
    <scope>NUCLEOTIDE SEQUENCE [LARGE SCALE GENOMIC DNA]</scope>
    <source>
        <strain evidence="8">DSM 12680 / TGB-C1</strain>
    </source>
</reference>
<name>D7CKN4_SYNLT</name>
<evidence type="ECO:0000256" key="4">
    <source>
        <dbReference type="ARBA" id="ARBA00023239"/>
    </source>
</evidence>
<sequence>MYETLKLDVDGAVALVTLNNPSQMNALSHQMLAELSKLLDELENDNSIGVTVFWGGERLFGAGANIKEVSQIEKSYDAFVWSRGIQKVFNRIENSSKATMAAIGGIALGGCLELALACDLRIASRSAKVGLPEINLGVLPGAGGTQRLPRLIGASKAKEMLLIGEPVPAEEAYRLGLVNRVVEDGSLLEESMKMAKQIAAKAPLARAMIKSAVNVGIGLDIEKGLEHEAKCFAILFNTDDLREGTKAFLEKRAADFRGR</sequence>
<dbReference type="HOGENOM" id="CLU_009834_7_6_9"/>
<dbReference type="EC" id="4.2.1.150" evidence="6"/>
<evidence type="ECO:0000313" key="7">
    <source>
        <dbReference type="EMBL" id="ADI01269.1"/>
    </source>
</evidence>